<dbReference type="AlphaFoldDB" id="A0A0P1EMJ2"/>
<reference evidence="1 2" key="1">
    <citation type="submission" date="2015-09" db="EMBL/GenBank/DDBJ databases">
        <authorList>
            <consortium name="Swine Surveillance"/>
        </authorList>
    </citation>
    <scope>NUCLEOTIDE SEQUENCE [LARGE SCALE GENOMIC DNA]</scope>
    <source>
        <strain evidence="1 2">CECT 7688</strain>
    </source>
</reference>
<dbReference type="EMBL" id="CYPW01000006">
    <property type="protein sequence ID" value="CUH51259.1"/>
    <property type="molecule type" value="Genomic_DNA"/>
</dbReference>
<dbReference type="Proteomes" id="UP000054823">
    <property type="component" value="Unassembled WGS sequence"/>
</dbReference>
<name>A0A0P1EMJ2_9RHOB</name>
<organism evidence="1 2">
    <name type="scientific">Shimia marina</name>
    <dbReference type="NCBI Taxonomy" id="321267"/>
    <lineage>
        <taxon>Bacteria</taxon>
        <taxon>Pseudomonadati</taxon>
        <taxon>Pseudomonadota</taxon>
        <taxon>Alphaproteobacteria</taxon>
        <taxon>Rhodobacterales</taxon>
        <taxon>Roseobacteraceae</taxon>
    </lineage>
</organism>
<accession>A0A0P1EMJ2</accession>
<gene>
    <name evidence="1" type="ORF">SHM7688_00693</name>
</gene>
<keyword evidence="2" id="KW-1185">Reference proteome</keyword>
<sequence>MADHSTALAKAQTTCQTFRAFICIFFKTRLGHKAID</sequence>
<protein>
    <submittedName>
        <fullName evidence="1">Uncharacterized protein</fullName>
    </submittedName>
</protein>
<evidence type="ECO:0000313" key="2">
    <source>
        <dbReference type="Proteomes" id="UP000054823"/>
    </source>
</evidence>
<proteinExistence type="predicted"/>
<evidence type="ECO:0000313" key="1">
    <source>
        <dbReference type="EMBL" id="CUH51259.1"/>
    </source>
</evidence>